<dbReference type="GO" id="GO:0005886">
    <property type="term" value="C:plasma membrane"/>
    <property type="evidence" value="ECO:0007669"/>
    <property type="project" value="UniProtKB-SubCell"/>
</dbReference>
<dbReference type="AlphaFoldDB" id="A0A8J8C4Z3"/>
<evidence type="ECO:0000256" key="1">
    <source>
        <dbReference type="ARBA" id="ARBA00004651"/>
    </source>
</evidence>
<dbReference type="RefSeq" id="WP_162318959.1">
    <property type="nucleotide sequence ID" value="NZ_JAHQXF010000003.1"/>
</dbReference>
<protein>
    <submittedName>
        <fullName evidence="7">YeiH family protein</fullName>
    </submittedName>
</protein>
<feature type="transmembrane region" description="Helical" evidence="6">
    <location>
        <begin position="242"/>
        <end position="265"/>
    </location>
</feature>
<feature type="transmembrane region" description="Helical" evidence="6">
    <location>
        <begin position="118"/>
        <end position="139"/>
    </location>
</feature>
<dbReference type="EMBL" id="JAHQXF010000003">
    <property type="protein sequence ID" value="MBV0926186.1"/>
    <property type="molecule type" value="Genomic_DNA"/>
</dbReference>
<organism evidence="7 8">
    <name type="scientific">Haloarcula limicola</name>
    <dbReference type="NCBI Taxonomy" id="1429915"/>
    <lineage>
        <taxon>Archaea</taxon>
        <taxon>Methanobacteriati</taxon>
        <taxon>Methanobacteriota</taxon>
        <taxon>Stenosarchaea group</taxon>
        <taxon>Halobacteria</taxon>
        <taxon>Halobacteriales</taxon>
        <taxon>Haloarculaceae</taxon>
        <taxon>Haloarcula</taxon>
    </lineage>
</organism>
<dbReference type="OrthoDB" id="26684at2157"/>
<accession>A0A8J8C4Z3</accession>
<name>A0A8J8C4Z3_9EURY</name>
<evidence type="ECO:0000256" key="4">
    <source>
        <dbReference type="ARBA" id="ARBA00022989"/>
    </source>
</evidence>
<keyword evidence="5 6" id="KW-0472">Membrane</keyword>
<feature type="transmembrane region" description="Helical" evidence="6">
    <location>
        <begin position="211"/>
        <end position="230"/>
    </location>
</feature>
<evidence type="ECO:0000313" key="7">
    <source>
        <dbReference type="EMBL" id="MBV0926186.1"/>
    </source>
</evidence>
<keyword evidence="3 6" id="KW-0812">Transmembrane</keyword>
<dbReference type="PANTHER" id="PTHR30106:SF1">
    <property type="entry name" value="UPF0324 MEMBRANE PROTEIN FN0533"/>
    <property type="match status" value="1"/>
</dbReference>
<feature type="transmembrane region" description="Helical" evidence="6">
    <location>
        <begin position="271"/>
        <end position="292"/>
    </location>
</feature>
<feature type="transmembrane region" description="Helical" evidence="6">
    <location>
        <begin position="86"/>
        <end position="106"/>
    </location>
</feature>
<feature type="transmembrane region" description="Helical" evidence="6">
    <location>
        <begin position="145"/>
        <end position="166"/>
    </location>
</feature>
<gene>
    <name evidence="7" type="ORF">KTS45_18425</name>
</gene>
<sequence>MRPGVRPLPGLVVLVAMAVVARAIGDATPLSPLVAAIGSGAAVAATVGAPEWAEPGLDRHKLLLETGIVLLGAQLTLGQLASTGPLVVGLAAGVVVVGVAFTEAVGRRAGIESRTRSLLAAGASVCGVSAVLAVAGSIDSDEADISYAAGTVLLFDAVTLVVFPVLGSMLGLPDRAFGIWAGLSLFSTGPTAAVGFAVSETAGQWATVTKLVRNTFIGLLAVAYALRYAGGSENEKADATEIWYRFPKFLVGFLAVAAIVNAGLVGSETQAAVGTVSDWLFTLAFVGLGFELNPRRLRATGLRPIAVVLAHFLTVSLLALAAVTLLL</sequence>
<comment type="caution">
    <text evidence="7">The sequence shown here is derived from an EMBL/GenBank/DDBJ whole genome shotgun (WGS) entry which is preliminary data.</text>
</comment>
<proteinExistence type="predicted"/>
<feature type="transmembrane region" description="Helical" evidence="6">
    <location>
        <begin position="178"/>
        <end position="199"/>
    </location>
</feature>
<evidence type="ECO:0000256" key="2">
    <source>
        <dbReference type="ARBA" id="ARBA00022475"/>
    </source>
</evidence>
<dbReference type="Proteomes" id="UP000766550">
    <property type="component" value="Unassembled WGS sequence"/>
</dbReference>
<dbReference type="InterPro" id="IPR018383">
    <property type="entry name" value="UPF0324_pro"/>
</dbReference>
<keyword evidence="2" id="KW-1003">Cell membrane</keyword>
<dbReference type="Pfam" id="PF03601">
    <property type="entry name" value="Cons_hypoth698"/>
    <property type="match status" value="1"/>
</dbReference>
<keyword evidence="4 6" id="KW-1133">Transmembrane helix</keyword>
<evidence type="ECO:0000313" key="8">
    <source>
        <dbReference type="Proteomes" id="UP000766550"/>
    </source>
</evidence>
<reference evidence="7 8" key="1">
    <citation type="submission" date="2021-06" db="EMBL/GenBank/DDBJ databases">
        <title>New haloarchaea isolates fom saline soil.</title>
        <authorList>
            <person name="Duran-Viseras A."/>
            <person name="Sanchez-Porro C.S."/>
            <person name="Ventosa A."/>
        </authorList>
    </citation>
    <scope>NUCLEOTIDE SEQUENCE [LARGE SCALE GENOMIC DNA]</scope>
    <source>
        <strain evidence="7 8">JCM 183640</strain>
    </source>
</reference>
<evidence type="ECO:0000256" key="6">
    <source>
        <dbReference type="SAM" id="Phobius"/>
    </source>
</evidence>
<feature type="transmembrane region" description="Helical" evidence="6">
    <location>
        <begin position="304"/>
        <end position="326"/>
    </location>
</feature>
<keyword evidence="8" id="KW-1185">Reference proteome</keyword>
<evidence type="ECO:0000256" key="3">
    <source>
        <dbReference type="ARBA" id="ARBA00022692"/>
    </source>
</evidence>
<dbReference type="PANTHER" id="PTHR30106">
    <property type="entry name" value="INNER MEMBRANE PROTEIN YEIH-RELATED"/>
    <property type="match status" value="1"/>
</dbReference>
<evidence type="ECO:0000256" key="5">
    <source>
        <dbReference type="ARBA" id="ARBA00023136"/>
    </source>
</evidence>
<comment type="subcellular location">
    <subcellularLocation>
        <location evidence="1">Cell membrane</location>
        <topology evidence="1">Multi-pass membrane protein</topology>
    </subcellularLocation>
</comment>